<dbReference type="OrthoDB" id="5826202at2759"/>
<evidence type="ECO:0000256" key="8">
    <source>
        <dbReference type="ARBA" id="ARBA00022982"/>
    </source>
</evidence>
<keyword evidence="4" id="KW-0813">Transport</keyword>
<gene>
    <name evidence="12" type="ORF">NOO_LOCUS5775</name>
</gene>
<keyword evidence="9" id="KW-1133">Transmembrane helix</keyword>
<keyword evidence="5" id="KW-0679">Respiratory chain</keyword>
<comment type="similarity">
    <text evidence="3">Belongs to the complex I NDUFB3 subunit family.</text>
</comment>
<dbReference type="Pfam" id="PF08122">
    <property type="entry name" value="NDUF_B12"/>
    <property type="match status" value="1"/>
</dbReference>
<evidence type="ECO:0000256" key="3">
    <source>
        <dbReference type="ARBA" id="ARBA00005667"/>
    </source>
</evidence>
<dbReference type="GO" id="GO:0005743">
    <property type="term" value="C:mitochondrial inner membrane"/>
    <property type="evidence" value="ECO:0007669"/>
    <property type="project" value="UniProtKB-SubCell"/>
</dbReference>
<evidence type="ECO:0000313" key="13">
    <source>
        <dbReference type="Proteomes" id="UP000271087"/>
    </source>
</evidence>
<dbReference type="InterPro" id="IPR012576">
    <property type="entry name" value="NDUFB3"/>
</dbReference>
<name>A0A182ECI1_ONCOC</name>
<evidence type="ECO:0000256" key="1">
    <source>
        <dbReference type="ARBA" id="ARBA00003195"/>
    </source>
</evidence>
<keyword evidence="8" id="KW-0249">Electron transport</keyword>
<protein>
    <submittedName>
        <fullName evidence="14">NADH dehydrogenase [ubiquinone] 1 beta subcomplex subunit 3</fullName>
    </submittedName>
</protein>
<evidence type="ECO:0000256" key="9">
    <source>
        <dbReference type="ARBA" id="ARBA00022989"/>
    </source>
</evidence>
<dbReference type="Proteomes" id="UP000271087">
    <property type="component" value="Unassembled WGS sequence"/>
</dbReference>
<accession>A0A182ECI1</accession>
<sequence>MGHDHGPKIPSYTIYDNYREIPKLRAHEERLARIGLKDPWIRNYSYLFMGRFAGDPWGSVKYMIRAGWKLGCGVAATVIAIEESLDTTNSLEKTIKQLIADSSRWIVQKNDQNAIISKRQPSGSAAVIINLLDDIMQILNTNRSNSPSSSQNTGQAFEKLNWNLKRHIKPINAMNDFSQKSQPLAHLDTGGSNFDRFIISERKNDNPILDWIIGKFSKRGLDWSSGNLRLVNVQGNSILGSDLIVHDRSIEIPLKQWLYILNPILKPKRNYI</sequence>
<reference evidence="12 13" key="2">
    <citation type="submission" date="2018-08" db="EMBL/GenBank/DDBJ databases">
        <authorList>
            <person name="Laetsch R D."/>
            <person name="Stevens L."/>
            <person name="Kumar S."/>
            <person name="Blaxter L. M."/>
        </authorList>
    </citation>
    <scope>NUCLEOTIDE SEQUENCE [LARGE SCALE GENOMIC DNA]</scope>
</reference>
<dbReference type="GO" id="GO:0022900">
    <property type="term" value="P:electron transport chain"/>
    <property type="evidence" value="ECO:0007669"/>
    <property type="project" value="InterPro"/>
</dbReference>
<comment type="subcellular location">
    <subcellularLocation>
        <location evidence="2">Mitochondrion inner membrane</location>
        <topology evidence="2">Single-pass membrane protein</topology>
        <orientation evidence="2">Matrix side</orientation>
    </subcellularLocation>
</comment>
<dbReference type="EMBL" id="UYRW01001626">
    <property type="protein sequence ID" value="VDK79373.1"/>
    <property type="molecule type" value="Genomic_DNA"/>
</dbReference>
<keyword evidence="10" id="KW-0496">Mitochondrion</keyword>
<evidence type="ECO:0000256" key="5">
    <source>
        <dbReference type="ARBA" id="ARBA00022660"/>
    </source>
</evidence>
<evidence type="ECO:0000256" key="11">
    <source>
        <dbReference type="ARBA" id="ARBA00023136"/>
    </source>
</evidence>
<reference evidence="14" key="1">
    <citation type="submission" date="2016-06" db="UniProtKB">
        <authorList>
            <consortium name="WormBaseParasite"/>
        </authorList>
    </citation>
    <scope>IDENTIFICATION</scope>
</reference>
<evidence type="ECO:0000256" key="7">
    <source>
        <dbReference type="ARBA" id="ARBA00022792"/>
    </source>
</evidence>
<keyword evidence="11" id="KW-0472">Membrane</keyword>
<keyword evidence="7" id="KW-0999">Mitochondrion inner membrane</keyword>
<dbReference type="STRING" id="42157.A0A182ECI1"/>
<evidence type="ECO:0000256" key="2">
    <source>
        <dbReference type="ARBA" id="ARBA00004298"/>
    </source>
</evidence>
<evidence type="ECO:0000256" key="4">
    <source>
        <dbReference type="ARBA" id="ARBA00022448"/>
    </source>
</evidence>
<comment type="function">
    <text evidence="1">Accessory subunit of the mitochondrial membrane respiratory chain NADH dehydrogenase (Complex I), that is believed not to be involved in catalysis. Complex I functions in the transfer of electrons from NADH to the respiratory chain. The immediate electron acceptor for the enzyme is believed to be ubiquinone.</text>
</comment>
<dbReference type="AlphaFoldDB" id="A0A182ECI1"/>
<dbReference type="WBParaSite" id="nOo.2.0.1.t05775-RA">
    <property type="protein sequence ID" value="nOo.2.0.1.t05775-RA"/>
    <property type="gene ID" value="nOo.2.0.1.g05775"/>
</dbReference>
<organism evidence="14">
    <name type="scientific">Onchocerca ochengi</name>
    <name type="common">Filarial nematode worm</name>
    <dbReference type="NCBI Taxonomy" id="42157"/>
    <lineage>
        <taxon>Eukaryota</taxon>
        <taxon>Metazoa</taxon>
        <taxon>Ecdysozoa</taxon>
        <taxon>Nematoda</taxon>
        <taxon>Chromadorea</taxon>
        <taxon>Rhabditida</taxon>
        <taxon>Spirurina</taxon>
        <taxon>Spiruromorpha</taxon>
        <taxon>Filarioidea</taxon>
        <taxon>Onchocercidae</taxon>
        <taxon>Onchocerca</taxon>
    </lineage>
</organism>
<keyword evidence="13" id="KW-1185">Reference proteome</keyword>
<evidence type="ECO:0000313" key="12">
    <source>
        <dbReference type="EMBL" id="VDK79373.1"/>
    </source>
</evidence>
<evidence type="ECO:0000256" key="6">
    <source>
        <dbReference type="ARBA" id="ARBA00022692"/>
    </source>
</evidence>
<keyword evidence="6" id="KW-0812">Transmembrane</keyword>
<evidence type="ECO:0000256" key="10">
    <source>
        <dbReference type="ARBA" id="ARBA00023128"/>
    </source>
</evidence>
<evidence type="ECO:0000313" key="14">
    <source>
        <dbReference type="WBParaSite" id="nOo.2.0.1.t05775-RA"/>
    </source>
</evidence>
<proteinExistence type="inferred from homology"/>